<keyword evidence="3" id="KW-1185">Reference proteome</keyword>
<name>A0ABP0IBZ9_9DINO</name>
<keyword evidence="1" id="KW-0175">Coiled coil</keyword>
<reference evidence="2 3" key="1">
    <citation type="submission" date="2024-02" db="EMBL/GenBank/DDBJ databases">
        <authorList>
            <person name="Chen Y."/>
            <person name="Shah S."/>
            <person name="Dougan E. K."/>
            <person name="Thang M."/>
            <person name="Chan C."/>
        </authorList>
    </citation>
    <scope>NUCLEOTIDE SEQUENCE [LARGE SCALE GENOMIC DNA]</scope>
</reference>
<dbReference type="EMBL" id="CAXAMN010002281">
    <property type="protein sequence ID" value="CAK8998915.1"/>
    <property type="molecule type" value="Genomic_DNA"/>
</dbReference>
<accession>A0ABP0IBZ9</accession>
<comment type="caution">
    <text evidence="2">The sequence shown here is derived from an EMBL/GenBank/DDBJ whole genome shotgun (WGS) entry which is preliminary data.</text>
</comment>
<dbReference type="Proteomes" id="UP001642484">
    <property type="component" value="Unassembled WGS sequence"/>
</dbReference>
<organism evidence="2 3">
    <name type="scientific">Durusdinium trenchii</name>
    <dbReference type="NCBI Taxonomy" id="1381693"/>
    <lineage>
        <taxon>Eukaryota</taxon>
        <taxon>Sar</taxon>
        <taxon>Alveolata</taxon>
        <taxon>Dinophyceae</taxon>
        <taxon>Suessiales</taxon>
        <taxon>Symbiodiniaceae</taxon>
        <taxon>Durusdinium</taxon>
    </lineage>
</organism>
<feature type="coiled-coil region" evidence="1">
    <location>
        <begin position="114"/>
        <end position="148"/>
    </location>
</feature>
<evidence type="ECO:0000256" key="1">
    <source>
        <dbReference type="SAM" id="Coils"/>
    </source>
</evidence>
<gene>
    <name evidence="2" type="ORF">CCMP2556_LOCUS5450</name>
</gene>
<evidence type="ECO:0000313" key="3">
    <source>
        <dbReference type="Proteomes" id="UP001642484"/>
    </source>
</evidence>
<evidence type="ECO:0000313" key="2">
    <source>
        <dbReference type="EMBL" id="CAK8998915.1"/>
    </source>
</evidence>
<proteinExistence type="predicted"/>
<sequence>MMLLAAWHEKNWQKFLLFGTRLQCQGCHSHSIGSHEPRVQVSRCFQTASKSAKRRSSEVKGMPLSFVVQMSVHRGADAVVAEAIRELLSSNRPCAEWVDVFSEDSNGRIRKSALAAQSALLSQLDKEQENLQLEVQELERQVQERMLVASMKVPIDGQAEEKAKTAVQEMDRQIQALRTVQVPPSRDHAGQNDLHARLAGVQRCQEALKRGDHPDELPPVLRPVREALLLEKENQALMRQIVDLGPETEKFRANFATFKRSMERFNFRRRLSSQKRNELGDRNRNRALRQSCRELNVLREQVKRARAEAALD</sequence>
<protein>
    <submittedName>
        <fullName evidence="2">Uncharacterized protein</fullName>
    </submittedName>
</protein>